<protein>
    <submittedName>
        <fullName evidence="2">Putative secreted protein</fullName>
    </submittedName>
</protein>
<evidence type="ECO:0000256" key="1">
    <source>
        <dbReference type="SAM" id="SignalP"/>
    </source>
</evidence>
<feature type="signal peptide" evidence="1">
    <location>
        <begin position="1"/>
        <end position="24"/>
    </location>
</feature>
<accession>A0A6B0U9M8</accession>
<name>A0A6B0U9M8_IXORI</name>
<sequence length="101" mass="11364">MQFFFKFFMGRKLFSACVLGRGLAGADSHSETQLAVIETFAVVVGLPKARKGSDDSKEDSRAFRVVDVLTENVRAPELSRFPKRAQFFFSFLRSISYVNTS</sequence>
<feature type="chain" id="PRO_5025589747" evidence="1">
    <location>
        <begin position="25"/>
        <end position="101"/>
    </location>
</feature>
<dbReference type="AlphaFoldDB" id="A0A6B0U9M8"/>
<organism evidence="2">
    <name type="scientific">Ixodes ricinus</name>
    <name type="common">Common tick</name>
    <name type="synonym">Acarus ricinus</name>
    <dbReference type="NCBI Taxonomy" id="34613"/>
    <lineage>
        <taxon>Eukaryota</taxon>
        <taxon>Metazoa</taxon>
        <taxon>Ecdysozoa</taxon>
        <taxon>Arthropoda</taxon>
        <taxon>Chelicerata</taxon>
        <taxon>Arachnida</taxon>
        <taxon>Acari</taxon>
        <taxon>Parasitiformes</taxon>
        <taxon>Ixodida</taxon>
        <taxon>Ixodoidea</taxon>
        <taxon>Ixodidae</taxon>
        <taxon>Ixodinae</taxon>
        <taxon>Ixodes</taxon>
    </lineage>
</organism>
<keyword evidence="1" id="KW-0732">Signal</keyword>
<dbReference type="EMBL" id="GIFC01006245">
    <property type="protein sequence ID" value="MXU88328.1"/>
    <property type="molecule type" value="Transcribed_RNA"/>
</dbReference>
<evidence type="ECO:0000313" key="2">
    <source>
        <dbReference type="EMBL" id="MXU88328.1"/>
    </source>
</evidence>
<reference evidence="2" key="1">
    <citation type="submission" date="2019-12" db="EMBL/GenBank/DDBJ databases">
        <title>An insight into the sialome of adult female Ixodes ricinus ticks feeding for 6 days.</title>
        <authorList>
            <person name="Perner J."/>
            <person name="Ribeiro J.M.C."/>
        </authorList>
    </citation>
    <scope>NUCLEOTIDE SEQUENCE</scope>
    <source>
        <strain evidence="2">Semi-engorged</strain>
        <tissue evidence="2">Salivary glands</tissue>
    </source>
</reference>
<proteinExistence type="predicted"/>